<keyword evidence="2" id="KW-0472">Membrane</keyword>
<reference evidence="4" key="2">
    <citation type="journal article" date="2013" name="PLoS Genet.">
        <title>Comparative genome structure, secondary metabolite, and effector coding capacity across Cochliobolus pathogens.</title>
        <authorList>
            <person name="Condon B.J."/>
            <person name="Leng Y."/>
            <person name="Wu D."/>
            <person name="Bushley K.E."/>
            <person name="Ohm R.A."/>
            <person name="Otillar R."/>
            <person name="Martin J."/>
            <person name="Schackwitz W."/>
            <person name="Grimwood J."/>
            <person name="MohdZainudin N."/>
            <person name="Xue C."/>
            <person name="Wang R."/>
            <person name="Manning V.A."/>
            <person name="Dhillon B."/>
            <person name="Tu Z.J."/>
            <person name="Steffenson B.J."/>
            <person name="Salamov A."/>
            <person name="Sun H."/>
            <person name="Lowry S."/>
            <person name="LaButti K."/>
            <person name="Han J."/>
            <person name="Copeland A."/>
            <person name="Lindquist E."/>
            <person name="Barry K."/>
            <person name="Schmutz J."/>
            <person name="Baker S.E."/>
            <person name="Ciuffetti L.M."/>
            <person name="Grigoriev I.V."/>
            <person name="Zhong S."/>
            <person name="Turgeon B.G."/>
        </authorList>
    </citation>
    <scope>NUCLEOTIDE SEQUENCE [LARGE SCALE GENOMIC DNA]</scope>
    <source>
        <strain evidence="4">ND90Pr / ATCC 201652</strain>
    </source>
</reference>
<evidence type="ECO:0000256" key="1">
    <source>
        <dbReference type="SAM" id="MobiDB-lite"/>
    </source>
</evidence>
<evidence type="ECO:0000313" key="4">
    <source>
        <dbReference type="Proteomes" id="UP000016934"/>
    </source>
</evidence>
<protein>
    <submittedName>
        <fullName evidence="3">Uncharacterized protein</fullName>
    </submittedName>
</protein>
<evidence type="ECO:0000313" key="3">
    <source>
        <dbReference type="EMBL" id="EMD66214.1"/>
    </source>
</evidence>
<dbReference type="GeneID" id="19136077"/>
<gene>
    <name evidence="3" type="ORF">COCSADRAFT_295976</name>
</gene>
<evidence type="ECO:0000256" key="2">
    <source>
        <dbReference type="SAM" id="Phobius"/>
    </source>
</evidence>
<dbReference type="AlphaFoldDB" id="M2RHJ6"/>
<dbReference type="KEGG" id="bsc:COCSADRAFT_295976"/>
<keyword evidence="4" id="KW-1185">Reference proteome</keyword>
<feature type="transmembrane region" description="Helical" evidence="2">
    <location>
        <begin position="34"/>
        <end position="55"/>
    </location>
</feature>
<keyword evidence="2" id="KW-1133">Transmembrane helix</keyword>
<dbReference type="EMBL" id="KB445640">
    <property type="protein sequence ID" value="EMD66214.1"/>
    <property type="molecule type" value="Genomic_DNA"/>
</dbReference>
<accession>M2RHJ6</accession>
<dbReference type="Proteomes" id="UP000016934">
    <property type="component" value="Unassembled WGS sequence"/>
</dbReference>
<feature type="region of interest" description="Disordered" evidence="1">
    <location>
        <begin position="77"/>
        <end position="97"/>
    </location>
</feature>
<dbReference type="RefSeq" id="XP_007697761.1">
    <property type="nucleotide sequence ID" value="XM_007699571.1"/>
</dbReference>
<dbReference type="OrthoDB" id="10531894at2759"/>
<reference evidence="3 4" key="1">
    <citation type="journal article" date="2012" name="PLoS Pathog.">
        <title>Diverse lifestyles and strategies of plant pathogenesis encoded in the genomes of eighteen Dothideomycetes fungi.</title>
        <authorList>
            <person name="Ohm R.A."/>
            <person name="Feau N."/>
            <person name="Henrissat B."/>
            <person name="Schoch C.L."/>
            <person name="Horwitz B.A."/>
            <person name="Barry K.W."/>
            <person name="Condon B.J."/>
            <person name="Copeland A.C."/>
            <person name="Dhillon B."/>
            <person name="Glaser F."/>
            <person name="Hesse C.N."/>
            <person name="Kosti I."/>
            <person name="LaButti K."/>
            <person name="Lindquist E.A."/>
            <person name="Lucas S."/>
            <person name="Salamov A.A."/>
            <person name="Bradshaw R.E."/>
            <person name="Ciuffetti L."/>
            <person name="Hamelin R.C."/>
            <person name="Kema G.H.J."/>
            <person name="Lawrence C."/>
            <person name="Scott J.A."/>
            <person name="Spatafora J.W."/>
            <person name="Turgeon B.G."/>
            <person name="de Wit P.J.G.M."/>
            <person name="Zhong S."/>
            <person name="Goodwin S.B."/>
            <person name="Grigoriev I.V."/>
        </authorList>
    </citation>
    <scope>NUCLEOTIDE SEQUENCE [LARGE SCALE GENOMIC DNA]</scope>
    <source>
        <strain evidence="4">ND90Pr / ATCC 201652</strain>
    </source>
</reference>
<feature type="compositionally biased region" description="Basic and acidic residues" evidence="1">
    <location>
        <begin position="80"/>
        <end position="90"/>
    </location>
</feature>
<sequence length="97" mass="10344">MLTKNTEVGLTSLLIVVLATDSSGFVRILLELGLVTLFLVLRLVSMAVPRSIYVGPLPGIVSRRRHGVISAVVSPAGTGIREHQHKERSDGLNGASE</sequence>
<keyword evidence="2" id="KW-0812">Transmembrane</keyword>
<proteinExistence type="predicted"/>
<organism evidence="3 4">
    <name type="scientific">Cochliobolus sativus (strain ND90Pr / ATCC 201652)</name>
    <name type="common">Common root rot and spot blotch fungus</name>
    <name type="synonym">Bipolaris sorokiniana</name>
    <dbReference type="NCBI Taxonomy" id="665912"/>
    <lineage>
        <taxon>Eukaryota</taxon>
        <taxon>Fungi</taxon>
        <taxon>Dikarya</taxon>
        <taxon>Ascomycota</taxon>
        <taxon>Pezizomycotina</taxon>
        <taxon>Dothideomycetes</taxon>
        <taxon>Pleosporomycetidae</taxon>
        <taxon>Pleosporales</taxon>
        <taxon>Pleosporineae</taxon>
        <taxon>Pleosporaceae</taxon>
        <taxon>Bipolaris</taxon>
    </lineage>
</organism>
<name>M2RHJ6_COCSN</name>
<dbReference type="HOGENOM" id="CLU_2346536_0_0_1"/>